<accession>A0ABT1C0Y6</accession>
<organism evidence="9 10">
    <name type="scientific">Mesorhizobium liriopis</name>
    <dbReference type="NCBI Taxonomy" id="2953882"/>
    <lineage>
        <taxon>Bacteria</taxon>
        <taxon>Pseudomonadati</taxon>
        <taxon>Pseudomonadota</taxon>
        <taxon>Alphaproteobacteria</taxon>
        <taxon>Hyphomicrobiales</taxon>
        <taxon>Phyllobacteriaceae</taxon>
        <taxon>Mesorhizobium</taxon>
    </lineage>
</organism>
<feature type="transmembrane region" description="Helical" evidence="7">
    <location>
        <begin position="193"/>
        <end position="218"/>
    </location>
</feature>
<dbReference type="InterPro" id="IPR000515">
    <property type="entry name" value="MetI-like"/>
</dbReference>
<feature type="domain" description="ABC transmembrane type-1" evidence="8">
    <location>
        <begin position="69"/>
        <end position="274"/>
    </location>
</feature>
<feature type="transmembrane region" description="Helical" evidence="7">
    <location>
        <begin position="106"/>
        <end position="131"/>
    </location>
</feature>
<reference evidence="9 10" key="1">
    <citation type="submission" date="2022-06" db="EMBL/GenBank/DDBJ databases">
        <title>Mesorhizobium sp. strain RP14 Genome sequencing and assembly.</title>
        <authorList>
            <person name="Kim I."/>
        </authorList>
    </citation>
    <scope>NUCLEOTIDE SEQUENCE [LARGE SCALE GENOMIC DNA]</scope>
    <source>
        <strain evidence="10">RP14(2022)</strain>
    </source>
</reference>
<dbReference type="SUPFAM" id="SSF161098">
    <property type="entry name" value="MetI-like"/>
    <property type="match status" value="1"/>
</dbReference>
<comment type="similarity">
    <text evidence="7">Belongs to the binding-protein-dependent transport system permease family.</text>
</comment>
<comment type="subcellular location">
    <subcellularLocation>
        <location evidence="1 7">Cell membrane</location>
        <topology evidence="1 7">Multi-pass membrane protein</topology>
    </subcellularLocation>
</comment>
<keyword evidence="5 7" id="KW-1133">Transmembrane helix</keyword>
<dbReference type="Gene3D" id="1.10.3720.10">
    <property type="entry name" value="MetI-like"/>
    <property type="match status" value="1"/>
</dbReference>
<dbReference type="CDD" id="cd06261">
    <property type="entry name" value="TM_PBP2"/>
    <property type="match status" value="1"/>
</dbReference>
<dbReference type="RefSeq" id="WP_252815300.1">
    <property type="nucleotide sequence ID" value="NZ_JAMXQS010000001.1"/>
</dbReference>
<feature type="transmembrane region" description="Helical" evidence="7">
    <location>
        <begin position="65"/>
        <end position="94"/>
    </location>
</feature>
<evidence type="ECO:0000256" key="3">
    <source>
        <dbReference type="ARBA" id="ARBA00022475"/>
    </source>
</evidence>
<dbReference type="PROSITE" id="PS50928">
    <property type="entry name" value="ABC_TM1"/>
    <property type="match status" value="1"/>
</dbReference>
<feature type="transmembrane region" description="Helical" evidence="7">
    <location>
        <begin position="256"/>
        <end position="275"/>
    </location>
</feature>
<dbReference type="InterPro" id="IPR035906">
    <property type="entry name" value="MetI-like_sf"/>
</dbReference>
<keyword evidence="10" id="KW-1185">Reference proteome</keyword>
<gene>
    <name evidence="9" type="ORF">NGM99_01635</name>
</gene>
<keyword evidence="6 7" id="KW-0472">Membrane</keyword>
<evidence type="ECO:0000256" key="7">
    <source>
        <dbReference type="RuleBase" id="RU363032"/>
    </source>
</evidence>
<dbReference type="Proteomes" id="UP001205906">
    <property type="component" value="Unassembled WGS sequence"/>
</dbReference>
<feature type="transmembrane region" description="Helical" evidence="7">
    <location>
        <begin position="151"/>
        <end position="172"/>
    </location>
</feature>
<dbReference type="PANTHER" id="PTHR43744:SF12">
    <property type="entry name" value="ABC TRANSPORTER PERMEASE PROTEIN MG189-RELATED"/>
    <property type="match status" value="1"/>
</dbReference>
<sequence>MKQSRRSALKYGLLALGALVMLVPFVDLTLGALRSPTERLARPPVYFPAVPQWQNFVTVFEAYPLARWILNSVVVTVLITAAQLATSAMAGYALAKYEFRGRALMLRFVVGAQLFPFFLLVIPLFFILRYWPLAGGNDFLGQGGRGLLGTYWALVLPFTISWYGIFLMRQFAVSIPDEMLDAARMDGAGEFRIFRSIALPLLRPALTVLGVFVFVYHWNEVVWTLTVTRSSPELQTAPIGIHLIRGVFDNEQEQSLQQAAILLTILPVAVLFLSLQRLYARSLGGGLTGQ</sequence>
<proteinExistence type="inferred from homology"/>
<dbReference type="PANTHER" id="PTHR43744">
    <property type="entry name" value="ABC TRANSPORTER PERMEASE PROTEIN MG189-RELATED-RELATED"/>
    <property type="match status" value="1"/>
</dbReference>
<name>A0ABT1C0Y6_9HYPH</name>
<dbReference type="Pfam" id="PF00528">
    <property type="entry name" value="BPD_transp_1"/>
    <property type="match status" value="1"/>
</dbReference>
<keyword evidence="4 7" id="KW-0812">Transmembrane</keyword>
<evidence type="ECO:0000313" key="9">
    <source>
        <dbReference type="EMBL" id="MCO6048490.1"/>
    </source>
</evidence>
<evidence type="ECO:0000256" key="1">
    <source>
        <dbReference type="ARBA" id="ARBA00004651"/>
    </source>
</evidence>
<evidence type="ECO:0000259" key="8">
    <source>
        <dbReference type="PROSITE" id="PS50928"/>
    </source>
</evidence>
<evidence type="ECO:0000256" key="5">
    <source>
        <dbReference type="ARBA" id="ARBA00022989"/>
    </source>
</evidence>
<dbReference type="EMBL" id="JAMXQS010000001">
    <property type="protein sequence ID" value="MCO6048490.1"/>
    <property type="molecule type" value="Genomic_DNA"/>
</dbReference>
<keyword evidence="2 7" id="KW-0813">Transport</keyword>
<evidence type="ECO:0000313" key="10">
    <source>
        <dbReference type="Proteomes" id="UP001205906"/>
    </source>
</evidence>
<evidence type="ECO:0000256" key="4">
    <source>
        <dbReference type="ARBA" id="ARBA00022692"/>
    </source>
</evidence>
<keyword evidence="3" id="KW-1003">Cell membrane</keyword>
<protein>
    <submittedName>
        <fullName evidence="9">Carbohydrate ABC transporter permease</fullName>
    </submittedName>
</protein>
<evidence type="ECO:0000256" key="6">
    <source>
        <dbReference type="ARBA" id="ARBA00023136"/>
    </source>
</evidence>
<comment type="caution">
    <text evidence="9">The sequence shown here is derived from an EMBL/GenBank/DDBJ whole genome shotgun (WGS) entry which is preliminary data.</text>
</comment>
<evidence type="ECO:0000256" key="2">
    <source>
        <dbReference type="ARBA" id="ARBA00022448"/>
    </source>
</evidence>